<feature type="chain" id="PRO_5009131151" description="LysM domain-containing protein" evidence="1">
    <location>
        <begin position="31"/>
        <end position="177"/>
    </location>
</feature>
<dbReference type="RefSeq" id="WP_069329050.1">
    <property type="nucleotide sequence ID" value="NZ_MDER01000070.1"/>
</dbReference>
<dbReference type="Proteomes" id="UP000094578">
    <property type="component" value="Unassembled WGS sequence"/>
</dbReference>
<feature type="signal peptide" evidence="1">
    <location>
        <begin position="1"/>
        <end position="30"/>
    </location>
</feature>
<organism evidence="2 3">
    <name type="scientific">Paenibacillus nuruki</name>
    <dbReference type="NCBI Taxonomy" id="1886670"/>
    <lineage>
        <taxon>Bacteria</taxon>
        <taxon>Bacillati</taxon>
        <taxon>Bacillota</taxon>
        <taxon>Bacilli</taxon>
        <taxon>Bacillales</taxon>
        <taxon>Paenibacillaceae</taxon>
        <taxon>Paenibacillus</taxon>
    </lineage>
</organism>
<sequence>MDIKKIMATSSMAMALAVSGTLLIIPQAHAATISKTIPSRLERTIATPLSVNQTPRRDMHQLMQRERIPSASHTILTTRNLLSIDTIANIGHLFDEISSLLGMNSLELKQYLQDGDTIAQIAEHQGMEETKITDLLINNISIIWQQQLAAGQITQTQYEQYKVEAKDQAQRIINSAM</sequence>
<accession>A0A1E3KZK3</accession>
<protein>
    <recommendedName>
        <fullName evidence="4">LysM domain-containing protein</fullName>
    </recommendedName>
</protein>
<proteinExistence type="predicted"/>
<gene>
    <name evidence="2" type="ORF">PTI45_03711</name>
</gene>
<evidence type="ECO:0000313" key="3">
    <source>
        <dbReference type="Proteomes" id="UP000094578"/>
    </source>
</evidence>
<evidence type="ECO:0000313" key="2">
    <source>
        <dbReference type="EMBL" id="ODP26982.1"/>
    </source>
</evidence>
<reference evidence="2 3" key="1">
    <citation type="submission" date="2016-08" db="EMBL/GenBank/DDBJ databases">
        <title>Genome sequencing of Paenibacillus sp. TI45-13ar, isolated from Korean traditional nuruk.</title>
        <authorList>
            <person name="Kim S.-J."/>
        </authorList>
    </citation>
    <scope>NUCLEOTIDE SEQUENCE [LARGE SCALE GENOMIC DNA]</scope>
    <source>
        <strain evidence="2 3">TI45-13ar</strain>
    </source>
</reference>
<keyword evidence="3" id="KW-1185">Reference proteome</keyword>
<keyword evidence="1" id="KW-0732">Signal</keyword>
<evidence type="ECO:0008006" key="4">
    <source>
        <dbReference type="Google" id="ProtNLM"/>
    </source>
</evidence>
<name>A0A1E3KZK3_9BACL</name>
<dbReference type="AlphaFoldDB" id="A0A1E3KZK3"/>
<dbReference type="EMBL" id="MDER01000070">
    <property type="protein sequence ID" value="ODP26982.1"/>
    <property type="molecule type" value="Genomic_DNA"/>
</dbReference>
<comment type="caution">
    <text evidence="2">The sequence shown here is derived from an EMBL/GenBank/DDBJ whole genome shotgun (WGS) entry which is preliminary data.</text>
</comment>
<evidence type="ECO:0000256" key="1">
    <source>
        <dbReference type="SAM" id="SignalP"/>
    </source>
</evidence>